<evidence type="ECO:0000313" key="2">
    <source>
        <dbReference type="EMBL" id="GFH23610.1"/>
    </source>
</evidence>
<keyword evidence="1" id="KW-1133">Transmembrane helix</keyword>
<evidence type="ECO:0000256" key="1">
    <source>
        <dbReference type="SAM" id="Phobius"/>
    </source>
</evidence>
<accession>A0A699ZR14</accession>
<proteinExistence type="predicted"/>
<name>A0A699ZR14_HAELA</name>
<evidence type="ECO:0000313" key="3">
    <source>
        <dbReference type="Proteomes" id="UP000485058"/>
    </source>
</evidence>
<sequence length="146" mass="15567">MTMIVAHTGRGGGGAVPAVPPACGRWPRALGRVMSWRWLKYSWCTAYIHTCTQASASAVAVDSKVSCQSQQGGGHFKMSEPPSRAFETSWAAAQLGLVANAHQAHEDNDAKTNEQRLPYTALSVVGALWLALSLLHSLPPSAGLRQ</sequence>
<organism evidence="2 3">
    <name type="scientific">Haematococcus lacustris</name>
    <name type="common">Green alga</name>
    <name type="synonym">Haematococcus pluvialis</name>
    <dbReference type="NCBI Taxonomy" id="44745"/>
    <lineage>
        <taxon>Eukaryota</taxon>
        <taxon>Viridiplantae</taxon>
        <taxon>Chlorophyta</taxon>
        <taxon>core chlorophytes</taxon>
        <taxon>Chlorophyceae</taxon>
        <taxon>CS clade</taxon>
        <taxon>Chlamydomonadales</taxon>
        <taxon>Haematococcaceae</taxon>
        <taxon>Haematococcus</taxon>
    </lineage>
</organism>
<keyword evidence="3" id="KW-1185">Reference proteome</keyword>
<feature type="non-terminal residue" evidence="2">
    <location>
        <position position="1"/>
    </location>
</feature>
<reference evidence="2 3" key="1">
    <citation type="submission" date="2020-02" db="EMBL/GenBank/DDBJ databases">
        <title>Draft genome sequence of Haematococcus lacustris strain NIES-144.</title>
        <authorList>
            <person name="Morimoto D."/>
            <person name="Nakagawa S."/>
            <person name="Yoshida T."/>
            <person name="Sawayama S."/>
        </authorList>
    </citation>
    <scope>NUCLEOTIDE SEQUENCE [LARGE SCALE GENOMIC DNA]</scope>
    <source>
        <strain evidence="2 3">NIES-144</strain>
    </source>
</reference>
<keyword evidence="1" id="KW-0812">Transmembrane</keyword>
<dbReference type="Proteomes" id="UP000485058">
    <property type="component" value="Unassembled WGS sequence"/>
</dbReference>
<gene>
    <name evidence="2" type="ORF">HaLaN_21246</name>
</gene>
<protein>
    <submittedName>
        <fullName evidence="2">Uncharacterized protein</fullName>
    </submittedName>
</protein>
<dbReference type="EMBL" id="BLLF01002314">
    <property type="protein sequence ID" value="GFH23610.1"/>
    <property type="molecule type" value="Genomic_DNA"/>
</dbReference>
<dbReference type="AlphaFoldDB" id="A0A699ZR14"/>
<comment type="caution">
    <text evidence="2">The sequence shown here is derived from an EMBL/GenBank/DDBJ whole genome shotgun (WGS) entry which is preliminary data.</text>
</comment>
<feature type="transmembrane region" description="Helical" evidence="1">
    <location>
        <begin position="119"/>
        <end position="138"/>
    </location>
</feature>
<keyword evidence="1" id="KW-0472">Membrane</keyword>